<evidence type="ECO:0000313" key="4">
    <source>
        <dbReference type="Proteomes" id="UP000728185"/>
    </source>
</evidence>
<dbReference type="EMBL" id="LUCM01003007">
    <property type="protein sequence ID" value="KAA0196463.1"/>
    <property type="molecule type" value="Genomic_DNA"/>
</dbReference>
<dbReference type="AlphaFoldDB" id="A0A8E0VLQ9"/>
<dbReference type="OrthoDB" id="7734647at2759"/>
<feature type="region of interest" description="Disordered" evidence="1">
    <location>
        <begin position="102"/>
        <end position="148"/>
    </location>
</feature>
<evidence type="ECO:0000313" key="3">
    <source>
        <dbReference type="EMBL" id="KAA0196463.1"/>
    </source>
</evidence>
<feature type="domain" description="PDZ" evidence="2">
    <location>
        <begin position="421"/>
        <end position="501"/>
    </location>
</feature>
<feature type="domain" description="PDZ" evidence="2">
    <location>
        <begin position="508"/>
        <end position="586"/>
    </location>
</feature>
<evidence type="ECO:0000259" key="2">
    <source>
        <dbReference type="PROSITE" id="PS50106"/>
    </source>
</evidence>
<accession>A0A8E0VLQ9</accession>
<dbReference type="SMART" id="SM00228">
    <property type="entry name" value="PDZ"/>
    <property type="match status" value="2"/>
</dbReference>
<dbReference type="Pfam" id="PF00595">
    <property type="entry name" value="PDZ"/>
    <property type="match status" value="2"/>
</dbReference>
<comment type="caution">
    <text evidence="3">The sequence shown here is derived from an EMBL/GenBank/DDBJ whole genome shotgun (WGS) entry which is preliminary data.</text>
</comment>
<reference evidence="3" key="1">
    <citation type="submission" date="2019-05" db="EMBL/GenBank/DDBJ databases">
        <title>Annotation for the trematode Fasciolopsis buski.</title>
        <authorList>
            <person name="Choi Y.-J."/>
        </authorList>
    </citation>
    <scope>NUCLEOTIDE SEQUENCE</scope>
    <source>
        <strain evidence="3">HT</strain>
        <tissue evidence="3">Whole worm</tissue>
    </source>
</reference>
<organism evidence="3 4">
    <name type="scientific">Fasciolopsis buskii</name>
    <dbReference type="NCBI Taxonomy" id="27845"/>
    <lineage>
        <taxon>Eukaryota</taxon>
        <taxon>Metazoa</taxon>
        <taxon>Spiralia</taxon>
        <taxon>Lophotrochozoa</taxon>
        <taxon>Platyhelminthes</taxon>
        <taxon>Trematoda</taxon>
        <taxon>Digenea</taxon>
        <taxon>Plagiorchiida</taxon>
        <taxon>Echinostomata</taxon>
        <taxon>Echinostomatoidea</taxon>
        <taxon>Fasciolidae</taxon>
        <taxon>Fasciolopsis</taxon>
    </lineage>
</organism>
<feature type="compositionally biased region" description="Basic and acidic residues" evidence="1">
    <location>
        <begin position="64"/>
        <end position="74"/>
    </location>
</feature>
<feature type="region of interest" description="Disordered" evidence="1">
    <location>
        <begin position="52"/>
        <end position="74"/>
    </location>
</feature>
<dbReference type="Gene3D" id="2.30.42.10">
    <property type="match status" value="2"/>
</dbReference>
<name>A0A8E0VLQ9_9TREM</name>
<gene>
    <name evidence="3" type="ORF">FBUS_03215</name>
</gene>
<proteinExistence type="predicted"/>
<feature type="compositionally biased region" description="Polar residues" evidence="1">
    <location>
        <begin position="102"/>
        <end position="112"/>
    </location>
</feature>
<feature type="compositionally biased region" description="Low complexity" evidence="1">
    <location>
        <begin position="113"/>
        <end position="140"/>
    </location>
</feature>
<sequence>MPYTIGTSYSFISNNLRCGTVDSVLIPIHNKDQLPSVNVTIPFRSINTIPKTRANVTDSPPNEWDGKCSPHGPAERRLRAVTTIHRMRNSLSSDAVKLDILSSSVPNGQPTDPFSSRDSSPSSSSSVPLSPASSANAPLLQKSRSKSAQRLATSRLILKVDQKTGKKKRKYIKVAKFGSNSESVNSRATAKPVLSPASSIGHTARRVWNALERRFLQTCNQNTRISQSQSISGLDREQQLDAFELCTKKLDGRSTRLAEMLTKECLSRTEIDNRDQGRNIGCLNSNSCPYTISCHSRTLPHSVSLNFSHEKPTGQQTINQIYPVAEVKTALHFCPPPVVHCEKCFQSHKCEQTQELSKFRISNSSALDKRLETVMDANSCSTSSIKVVNRCVQSDSETENKLPKSKHSVQLHRHVIPDMRETVLVKPEGTQRFGMRIESIGRGVFLTMVFKNSPAFAAGLRVGDELIRLNGFQVSSLSTPTILELIRSTSQHLHITYRPRMLVARLQELQLRKIDGRVGIRLKRLPEGLFVDVVLPNSAASRAGIKEGDELLMVNDQKVSSWSQDNVSQMLRDIPADQTLKLYMRQFVPLRELIHHWHVSHRPNSPTLDELSIRKAPDRIKDKPIVHEVPVDEYEQLLPVKSGGTSLNCSRSRAKQHPNLVANTDAESTEVALLHAAIQLPTHDHLRDPGEEHFQNSYPERRCTCYPSSSDASYASPCRMINSLSDWAVVKNQKTNVGDI</sequence>
<protein>
    <recommendedName>
        <fullName evidence="2">PDZ domain-containing protein</fullName>
    </recommendedName>
</protein>
<dbReference type="PANTHER" id="PTHR14063">
    <property type="entry name" value="PROTEIN LIN-7 HOMOLOG"/>
    <property type="match status" value="1"/>
</dbReference>
<dbReference type="PROSITE" id="PS50106">
    <property type="entry name" value="PDZ"/>
    <property type="match status" value="2"/>
</dbReference>
<dbReference type="InterPro" id="IPR001478">
    <property type="entry name" value="PDZ"/>
</dbReference>
<dbReference type="InterPro" id="IPR036034">
    <property type="entry name" value="PDZ_sf"/>
</dbReference>
<keyword evidence="4" id="KW-1185">Reference proteome</keyword>
<dbReference type="SUPFAM" id="SSF50156">
    <property type="entry name" value="PDZ domain-like"/>
    <property type="match status" value="2"/>
</dbReference>
<dbReference type="Proteomes" id="UP000728185">
    <property type="component" value="Unassembled WGS sequence"/>
</dbReference>
<evidence type="ECO:0000256" key="1">
    <source>
        <dbReference type="SAM" id="MobiDB-lite"/>
    </source>
</evidence>
<dbReference type="InterPro" id="IPR051109">
    <property type="entry name" value="MAM_complex_regulator"/>
</dbReference>